<keyword evidence="9 13" id="KW-0560">Oxidoreductase</keyword>
<dbReference type="InterPro" id="IPR045865">
    <property type="entry name" value="ACT-like_dom_sf"/>
</dbReference>
<dbReference type="GO" id="GO:0009086">
    <property type="term" value="P:methionine biosynthetic process"/>
    <property type="evidence" value="ECO:0007669"/>
    <property type="project" value="UniProtKB-KW"/>
</dbReference>
<evidence type="ECO:0000256" key="8">
    <source>
        <dbReference type="ARBA" id="ARBA00022857"/>
    </source>
</evidence>
<keyword evidence="10 13" id="KW-0486">Methionine biosynthesis</keyword>
<dbReference type="Pfam" id="PF01842">
    <property type="entry name" value="ACT"/>
    <property type="match status" value="1"/>
</dbReference>
<evidence type="ECO:0000256" key="15">
    <source>
        <dbReference type="SAM" id="Phobius"/>
    </source>
</evidence>
<sequence>MAWFYYRGLLYRAGIDFMRKINIGLLGCGTVGTGVARILLEKKDLISSRIGAVLELKYVADLDTSLDRGIKFAEGVFVSDASKVVDDPEIDIIIELIGGEKIAKDLILRAIDNKKQIVTANKALLASSGNEIFKAAGVKGVDVAYEASVGGCMPVIKSIRESLIGNNISSMTGILNGTCNYILSKITDDGSTFEAALLEAQIKGFAEADPTLDIEGLDTAHKLAVINSIAYGMEINLKDIYIEGISKITPLDIEFAGQFGYRIKLLAISKHRGNFVEARVHPTMIPFRNMLSNVNGSLNAVTITGDDVGDILLYGKGAGMMPTASAIISDIADLARNILCGSVGRVPLLSCQMTNIRSIPILPVDEILTQYYFRFSSQDRPGVLSKISGILGKYGISLKSVHQKGRKTNGSVPIVMFTHLCREEDVRKAFDEISKLDVVSSKPALIRIEDDSEED</sequence>
<reference evidence="17" key="1">
    <citation type="journal article" date="2011" name="Environ. Microbiol.">
        <title>Genomic insights into the metabolic potential of the polycyclic aromatic hydrocarbon degrading sulfate-reducing Deltaproteobacterium N47.</title>
        <authorList>
            <person name="Bergmann F."/>
            <person name="Selesi D."/>
            <person name="Weinmaier T."/>
            <person name="Tischler P."/>
            <person name="Rattei T."/>
            <person name="Meckenstock R.U."/>
        </authorList>
    </citation>
    <scope>NUCLEOTIDE SEQUENCE</scope>
</reference>
<dbReference type="NCBIfam" id="NF004976">
    <property type="entry name" value="PRK06349.1"/>
    <property type="match status" value="1"/>
</dbReference>
<dbReference type="EMBL" id="FR695864">
    <property type="protein sequence ID" value="CBX27063.1"/>
    <property type="molecule type" value="Genomic_DNA"/>
</dbReference>
<dbReference type="SUPFAM" id="SSF55347">
    <property type="entry name" value="Glyceraldehyde-3-phosphate dehydrogenase-like, C-terminal domain"/>
    <property type="match status" value="1"/>
</dbReference>
<dbReference type="CDD" id="cd04881">
    <property type="entry name" value="ACT_HSDH-Hom"/>
    <property type="match status" value="1"/>
</dbReference>
<evidence type="ECO:0000256" key="9">
    <source>
        <dbReference type="ARBA" id="ARBA00023002"/>
    </source>
</evidence>
<dbReference type="SUPFAM" id="SSF55021">
    <property type="entry name" value="ACT-like"/>
    <property type="match status" value="1"/>
</dbReference>
<dbReference type="PANTHER" id="PTHR43331">
    <property type="entry name" value="HOMOSERINE DEHYDROGENASE"/>
    <property type="match status" value="1"/>
</dbReference>
<organism evidence="17">
    <name type="scientific">uncultured Desulfobacterium sp</name>
    <dbReference type="NCBI Taxonomy" id="201089"/>
    <lineage>
        <taxon>Bacteria</taxon>
        <taxon>Pseudomonadati</taxon>
        <taxon>Thermodesulfobacteriota</taxon>
        <taxon>Desulfobacteria</taxon>
        <taxon>Desulfobacterales</taxon>
        <taxon>Desulfobacteriaceae</taxon>
        <taxon>Desulfobacterium</taxon>
        <taxon>environmental samples</taxon>
    </lineage>
</organism>
<feature type="transmembrane region" description="Helical" evidence="15">
    <location>
        <begin position="21"/>
        <end position="40"/>
    </location>
</feature>
<keyword evidence="15" id="KW-1133">Transmembrane helix</keyword>
<comment type="pathway">
    <text evidence="1 13">Amino-acid biosynthesis; L-threonine biosynthesis; L-threonine from L-aspartate: step 3/5.</text>
</comment>
<dbReference type="FunFam" id="3.30.360.10:FF:000005">
    <property type="entry name" value="Homoserine dehydrogenase"/>
    <property type="match status" value="1"/>
</dbReference>
<dbReference type="InterPro" id="IPR036291">
    <property type="entry name" value="NAD(P)-bd_dom_sf"/>
</dbReference>
<evidence type="ECO:0000256" key="14">
    <source>
        <dbReference type="RuleBase" id="RU004171"/>
    </source>
</evidence>
<evidence type="ECO:0000256" key="12">
    <source>
        <dbReference type="PIRSR" id="PIRSR000098-2"/>
    </source>
</evidence>
<dbReference type="InterPro" id="IPR019811">
    <property type="entry name" value="HDH_CS"/>
</dbReference>
<keyword evidence="8 12" id="KW-0521">NADP</keyword>
<dbReference type="InterPro" id="IPR016204">
    <property type="entry name" value="HDH"/>
</dbReference>
<feature type="active site" description="Proton donor" evidence="11">
    <location>
        <position position="222"/>
    </location>
</feature>
<evidence type="ECO:0000256" key="3">
    <source>
        <dbReference type="ARBA" id="ARBA00006753"/>
    </source>
</evidence>
<keyword evidence="6 13" id="KW-0028">Amino-acid biosynthesis</keyword>
<feature type="domain" description="ACT" evidence="16">
    <location>
        <begin position="372"/>
        <end position="453"/>
    </location>
</feature>
<dbReference type="Gene3D" id="3.30.70.260">
    <property type="match status" value="1"/>
</dbReference>
<gene>
    <name evidence="17" type="ORF">N47_A10920</name>
</gene>
<dbReference type="UniPathway" id="UPA00050">
    <property type="reaction ID" value="UER00063"/>
</dbReference>
<dbReference type="InterPro" id="IPR005106">
    <property type="entry name" value="Asp/hSer_DH_NAD-bd"/>
</dbReference>
<comment type="pathway">
    <text evidence="2 13">Amino-acid biosynthesis; L-methionine biosynthesis via de novo pathway; L-homoserine from L-aspartate: step 3/3.</text>
</comment>
<evidence type="ECO:0000256" key="1">
    <source>
        <dbReference type="ARBA" id="ARBA00005056"/>
    </source>
</evidence>
<dbReference type="GO" id="GO:0009088">
    <property type="term" value="P:threonine biosynthetic process"/>
    <property type="evidence" value="ECO:0007669"/>
    <property type="project" value="UniProtKB-UniPathway"/>
</dbReference>
<protein>
    <recommendedName>
        <fullName evidence="5 13">Homoserine dehydrogenase</fullName>
        <ecNumber evidence="4 13">1.1.1.3</ecNumber>
    </recommendedName>
</protein>
<evidence type="ECO:0000256" key="13">
    <source>
        <dbReference type="RuleBase" id="RU000579"/>
    </source>
</evidence>
<comment type="catalytic activity">
    <reaction evidence="13">
        <text>L-homoserine + NADP(+) = L-aspartate 4-semialdehyde + NADPH + H(+)</text>
        <dbReference type="Rhea" id="RHEA:15761"/>
        <dbReference type="ChEBI" id="CHEBI:15378"/>
        <dbReference type="ChEBI" id="CHEBI:57476"/>
        <dbReference type="ChEBI" id="CHEBI:57783"/>
        <dbReference type="ChEBI" id="CHEBI:58349"/>
        <dbReference type="ChEBI" id="CHEBI:537519"/>
        <dbReference type="EC" id="1.1.1.3"/>
    </reaction>
</comment>
<keyword evidence="15" id="KW-0812">Transmembrane</keyword>
<evidence type="ECO:0000256" key="10">
    <source>
        <dbReference type="ARBA" id="ARBA00023167"/>
    </source>
</evidence>
<evidence type="ECO:0000256" key="6">
    <source>
        <dbReference type="ARBA" id="ARBA00022605"/>
    </source>
</evidence>
<feature type="binding site" evidence="12">
    <location>
        <position position="207"/>
    </location>
    <ligand>
        <name>L-homoserine</name>
        <dbReference type="ChEBI" id="CHEBI:57476"/>
    </ligand>
</feature>
<keyword evidence="15" id="KW-0472">Membrane</keyword>
<evidence type="ECO:0000256" key="4">
    <source>
        <dbReference type="ARBA" id="ARBA00013213"/>
    </source>
</evidence>
<dbReference type="InterPro" id="IPR001342">
    <property type="entry name" value="HDH_cat"/>
</dbReference>
<dbReference type="Pfam" id="PF03447">
    <property type="entry name" value="NAD_binding_3"/>
    <property type="match status" value="1"/>
</dbReference>
<evidence type="ECO:0000256" key="2">
    <source>
        <dbReference type="ARBA" id="ARBA00005062"/>
    </source>
</evidence>
<dbReference type="PROSITE" id="PS01042">
    <property type="entry name" value="HOMOSER_DHGENASE"/>
    <property type="match status" value="1"/>
</dbReference>
<dbReference type="AlphaFoldDB" id="E1Y919"/>
<dbReference type="PROSITE" id="PS51671">
    <property type="entry name" value="ACT"/>
    <property type="match status" value="1"/>
</dbReference>
<dbReference type="PANTHER" id="PTHR43331:SF1">
    <property type="entry name" value="HOMOSERINE DEHYDROGENASE"/>
    <property type="match status" value="1"/>
</dbReference>
<dbReference type="SUPFAM" id="SSF51735">
    <property type="entry name" value="NAD(P)-binding Rossmann-fold domains"/>
    <property type="match status" value="1"/>
</dbReference>
<proteinExistence type="inferred from homology"/>
<dbReference type="PIRSF" id="PIRSF000098">
    <property type="entry name" value="Homoser_dehydrog"/>
    <property type="match status" value="1"/>
</dbReference>
<dbReference type="EC" id="1.1.1.3" evidence="4 13"/>
<dbReference type="Pfam" id="PF00742">
    <property type="entry name" value="Homoserine_dh"/>
    <property type="match status" value="1"/>
</dbReference>
<dbReference type="Gene3D" id="3.40.50.720">
    <property type="entry name" value="NAD(P)-binding Rossmann-like Domain"/>
    <property type="match status" value="1"/>
</dbReference>
<evidence type="ECO:0000259" key="16">
    <source>
        <dbReference type="PROSITE" id="PS51671"/>
    </source>
</evidence>
<name>E1Y919_9BACT</name>
<evidence type="ECO:0000256" key="11">
    <source>
        <dbReference type="PIRSR" id="PIRSR000098-1"/>
    </source>
</evidence>
<comment type="similarity">
    <text evidence="3 14">Belongs to the homoserine dehydrogenase family.</text>
</comment>
<feature type="binding site" evidence="12">
    <location>
        <begin position="26"/>
        <end position="33"/>
    </location>
    <ligand>
        <name>NADP(+)</name>
        <dbReference type="ChEBI" id="CHEBI:58349"/>
    </ligand>
</feature>
<evidence type="ECO:0000256" key="5">
    <source>
        <dbReference type="ARBA" id="ARBA00013376"/>
    </source>
</evidence>
<evidence type="ECO:0000313" key="17">
    <source>
        <dbReference type="EMBL" id="CBX27063.1"/>
    </source>
</evidence>
<dbReference type="InterPro" id="IPR002912">
    <property type="entry name" value="ACT_dom"/>
</dbReference>
<dbReference type="Gene3D" id="3.30.360.10">
    <property type="entry name" value="Dihydrodipicolinate Reductase, domain 2"/>
    <property type="match status" value="1"/>
</dbReference>
<dbReference type="UniPathway" id="UPA00051">
    <property type="reaction ID" value="UER00465"/>
</dbReference>
<keyword evidence="7 13" id="KW-0791">Threonine biosynthesis</keyword>
<evidence type="ECO:0000256" key="7">
    <source>
        <dbReference type="ARBA" id="ARBA00022697"/>
    </source>
</evidence>
<feature type="binding site" evidence="12">
    <location>
        <position position="122"/>
    </location>
    <ligand>
        <name>NADPH</name>
        <dbReference type="ChEBI" id="CHEBI:57783"/>
    </ligand>
</feature>
<dbReference type="GO" id="GO:0050661">
    <property type="term" value="F:NADP binding"/>
    <property type="evidence" value="ECO:0007669"/>
    <property type="project" value="InterPro"/>
</dbReference>
<accession>E1Y919</accession>
<dbReference type="GO" id="GO:0004412">
    <property type="term" value="F:homoserine dehydrogenase activity"/>
    <property type="evidence" value="ECO:0007669"/>
    <property type="project" value="UniProtKB-EC"/>
</dbReference>